<organism evidence="4 5">
    <name type="scientific">Paspalum notatum var. saurae</name>
    <dbReference type="NCBI Taxonomy" id="547442"/>
    <lineage>
        <taxon>Eukaryota</taxon>
        <taxon>Viridiplantae</taxon>
        <taxon>Streptophyta</taxon>
        <taxon>Embryophyta</taxon>
        <taxon>Tracheophyta</taxon>
        <taxon>Spermatophyta</taxon>
        <taxon>Magnoliopsida</taxon>
        <taxon>Liliopsida</taxon>
        <taxon>Poales</taxon>
        <taxon>Poaceae</taxon>
        <taxon>PACMAD clade</taxon>
        <taxon>Panicoideae</taxon>
        <taxon>Andropogonodae</taxon>
        <taxon>Paspaleae</taxon>
        <taxon>Paspalinae</taxon>
        <taxon>Paspalum</taxon>
    </lineage>
</organism>
<protein>
    <recommendedName>
        <fullName evidence="3">CSC1/OSCA1-like N-terminal transmembrane domain-containing protein</fullName>
    </recommendedName>
</protein>
<dbReference type="InterPro" id="IPR032880">
    <property type="entry name" value="CSC1/OSCA1-like_N"/>
</dbReference>
<keyword evidence="2" id="KW-0812">Transmembrane</keyword>
<feature type="transmembrane region" description="Helical" evidence="2">
    <location>
        <begin position="6"/>
        <end position="27"/>
    </location>
</feature>
<name>A0AAQ3UF68_PASNO</name>
<accession>A0AAQ3UF68</accession>
<keyword evidence="2" id="KW-1133">Transmembrane helix</keyword>
<keyword evidence="5" id="KW-1185">Reference proteome</keyword>
<evidence type="ECO:0000256" key="2">
    <source>
        <dbReference type="SAM" id="Phobius"/>
    </source>
</evidence>
<evidence type="ECO:0000259" key="3">
    <source>
        <dbReference type="Pfam" id="PF13967"/>
    </source>
</evidence>
<dbReference type="InterPro" id="IPR045122">
    <property type="entry name" value="Csc1-like"/>
</dbReference>
<dbReference type="Proteomes" id="UP001341281">
    <property type="component" value="Chromosome 08"/>
</dbReference>
<feature type="transmembrane region" description="Helical" evidence="2">
    <location>
        <begin position="66"/>
        <end position="86"/>
    </location>
</feature>
<dbReference type="EMBL" id="CP144752">
    <property type="protein sequence ID" value="WVZ90990.1"/>
    <property type="molecule type" value="Genomic_DNA"/>
</dbReference>
<dbReference type="PANTHER" id="PTHR13018">
    <property type="entry name" value="PROBABLE MEMBRANE PROTEIN DUF221-RELATED"/>
    <property type="match status" value="1"/>
</dbReference>
<dbReference type="GO" id="GO:0005227">
    <property type="term" value="F:calcium-activated cation channel activity"/>
    <property type="evidence" value="ECO:0007669"/>
    <property type="project" value="InterPro"/>
</dbReference>
<feature type="domain" description="CSC1/OSCA1-like N-terminal transmembrane" evidence="3">
    <location>
        <begin position="6"/>
        <end position="79"/>
    </location>
</feature>
<dbReference type="Pfam" id="PF13967">
    <property type="entry name" value="RSN1_TM"/>
    <property type="match status" value="1"/>
</dbReference>
<reference evidence="4 5" key="1">
    <citation type="submission" date="2024-02" db="EMBL/GenBank/DDBJ databases">
        <title>High-quality chromosome-scale genome assembly of Pensacola bahiagrass (Paspalum notatum Flugge var. saurae).</title>
        <authorList>
            <person name="Vega J.M."/>
            <person name="Podio M."/>
            <person name="Orjuela J."/>
            <person name="Siena L.A."/>
            <person name="Pessino S.C."/>
            <person name="Combes M.C."/>
            <person name="Mariac C."/>
            <person name="Albertini E."/>
            <person name="Pupilli F."/>
            <person name="Ortiz J.P.A."/>
            <person name="Leblanc O."/>
        </authorList>
    </citation>
    <scope>NUCLEOTIDE SEQUENCE [LARGE SCALE GENOMIC DNA]</scope>
    <source>
        <strain evidence="4">R1</strain>
        <tissue evidence="4">Leaf</tissue>
    </source>
</reference>
<dbReference type="GO" id="GO:0005886">
    <property type="term" value="C:plasma membrane"/>
    <property type="evidence" value="ECO:0007669"/>
    <property type="project" value="TreeGrafter"/>
</dbReference>
<dbReference type="AlphaFoldDB" id="A0AAQ3UF68"/>
<evidence type="ECO:0000313" key="4">
    <source>
        <dbReference type="EMBL" id="WVZ90990.1"/>
    </source>
</evidence>
<evidence type="ECO:0000256" key="1">
    <source>
        <dbReference type="SAM" id="MobiDB-lite"/>
    </source>
</evidence>
<feature type="compositionally biased region" description="Low complexity" evidence="1">
    <location>
        <begin position="135"/>
        <end position="148"/>
    </location>
</feature>
<feature type="region of interest" description="Disordered" evidence="1">
    <location>
        <begin position="129"/>
        <end position="156"/>
    </location>
</feature>
<evidence type="ECO:0000313" key="5">
    <source>
        <dbReference type="Proteomes" id="UP001341281"/>
    </source>
</evidence>
<gene>
    <name evidence="4" type="ORF">U9M48_037226</name>
</gene>
<sequence>MILSALATSVGLNLALTVLLAAAYSLLRRRPQYVEVYAPRRPYAPLDEHWLAAAWRRSEEDIHAAAGLDGVIFLRIFVFWSFWAALGPAPLLPLCRSCSSPPNPIGSVPLLTGMRLGYRVVAQHQGVRGGRGARARGAPAGQLPGAPAEGDRLRRPAQQVHRSLQHLQRPGRLQQEYKYISGKRLDYFMTSKPLPQHFTVLVRAIPVSDGISVGDAVDKFFREYHSSTYLSHTVVHQTGKLRRLLIDAVHTF</sequence>
<keyword evidence="2" id="KW-0472">Membrane</keyword>
<proteinExistence type="predicted"/>
<dbReference type="PANTHER" id="PTHR13018:SF109">
    <property type="entry name" value="CSC1-LIKE PROTEIN HYP1"/>
    <property type="match status" value="1"/>
</dbReference>